<reference evidence="1" key="1">
    <citation type="submission" date="2022-11" db="EMBL/GenBank/DDBJ databases">
        <title>Dyadobacter pollutisoli sp. nov., isolated from plastic dumped soil.</title>
        <authorList>
            <person name="Kim J.M."/>
            <person name="Kim K.R."/>
            <person name="Lee J.K."/>
            <person name="Hao L."/>
            <person name="Jeon C.O."/>
        </authorList>
    </citation>
    <scope>NUCLEOTIDE SEQUENCE</scope>
    <source>
        <strain evidence="1">U1</strain>
    </source>
</reference>
<evidence type="ECO:0000313" key="1">
    <source>
        <dbReference type="EMBL" id="WAC15233.1"/>
    </source>
</evidence>
<dbReference type="EMBL" id="CP112998">
    <property type="protein sequence ID" value="WAC15233.1"/>
    <property type="molecule type" value="Genomic_DNA"/>
</dbReference>
<dbReference type="AlphaFoldDB" id="A0A9E8NFZ6"/>
<evidence type="ECO:0000313" key="2">
    <source>
        <dbReference type="Proteomes" id="UP001164653"/>
    </source>
</evidence>
<accession>A0A9E8NFZ6</accession>
<proteinExistence type="predicted"/>
<dbReference type="Proteomes" id="UP001164653">
    <property type="component" value="Chromosome"/>
</dbReference>
<dbReference type="KEGG" id="dpf:ON006_14960"/>
<keyword evidence="2" id="KW-1185">Reference proteome</keyword>
<dbReference type="RefSeq" id="WP_244823124.1">
    <property type="nucleotide sequence ID" value="NZ_CP112998.1"/>
</dbReference>
<gene>
    <name evidence="1" type="ORF">ON006_14960</name>
</gene>
<name>A0A9E8NFZ6_9BACT</name>
<sequence length="168" mass="19331">MDIRITQFSDSKSIDAKIIKSAGLALPTFGGWRFNFEKHARNAAFQTYVLVTEETPYAIEGCLIFRLKDEMEPYMAYIEIAPHNKGENRRFDRVAGCLIAFASRLSFIHGKDHFKGWLAFDVLEEREEDEVKLMTVYCQKYGALKWSGTTMVISPEAGEKLIFKFLEQ</sequence>
<protein>
    <submittedName>
        <fullName evidence="1">Uncharacterized protein</fullName>
    </submittedName>
</protein>
<organism evidence="1 2">
    <name type="scientific">Dyadobacter pollutisoli</name>
    <dbReference type="NCBI Taxonomy" id="2910158"/>
    <lineage>
        <taxon>Bacteria</taxon>
        <taxon>Pseudomonadati</taxon>
        <taxon>Bacteroidota</taxon>
        <taxon>Cytophagia</taxon>
        <taxon>Cytophagales</taxon>
        <taxon>Spirosomataceae</taxon>
        <taxon>Dyadobacter</taxon>
    </lineage>
</organism>